<evidence type="ECO:0000256" key="1">
    <source>
        <dbReference type="SAM" id="MobiDB-lite"/>
    </source>
</evidence>
<evidence type="ECO:0000313" key="2">
    <source>
        <dbReference type="EMBL" id="ROT35691.1"/>
    </source>
</evidence>
<sequence length="152" mass="16131">MPEQYQKVGRGGAGNYMSQSQIEQARGASDNDLEAQRITTNPATTSVSNYARTGRGGSGNFHDPATLPVVEPKSEETKTVQPTSRTYAYSGRGGAGNWGTAAAAPGIQSTPAPEEVEALERQVVQDVEAGLAMPPRAHTQQTRVVKEDDSNK</sequence>
<dbReference type="EMBL" id="ML119060">
    <property type="protein sequence ID" value="ROT35691.1"/>
    <property type="molecule type" value="Genomic_DNA"/>
</dbReference>
<accession>A0A3N2PMC8</accession>
<dbReference type="PANTHER" id="PTHR34693:SF5">
    <property type="match status" value="1"/>
</dbReference>
<proteinExistence type="predicted"/>
<dbReference type="PANTHER" id="PTHR34693">
    <property type="entry name" value="PROTEIN PAR32"/>
    <property type="match status" value="1"/>
</dbReference>
<dbReference type="OrthoDB" id="4159136at2759"/>
<evidence type="ECO:0000313" key="3">
    <source>
        <dbReference type="Proteomes" id="UP000272025"/>
    </source>
</evidence>
<dbReference type="InterPro" id="IPR053203">
    <property type="entry name" value="Cisplatin_resist-associated"/>
</dbReference>
<organism evidence="2 3">
    <name type="scientific">Sodiomyces alkalinus (strain CBS 110278 / VKM F-3762 / F11)</name>
    <name type="common">Alkaliphilic filamentous fungus</name>
    <dbReference type="NCBI Taxonomy" id="1314773"/>
    <lineage>
        <taxon>Eukaryota</taxon>
        <taxon>Fungi</taxon>
        <taxon>Dikarya</taxon>
        <taxon>Ascomycota</taxon>
        <taxon>Pezizomycotina</taxon>
        <taxon>Sordariomycetes</taxon>
        <taxon>Hypocreomycetidae</taxon>
        <taxon>Glomerellales</taxon>
        <taxon>Plectosphaerellaceae</taxon>
        <taxon>Sodiomyces</taxon>
    </lineage>
</organism>
<dbReference type="Proteomes" id="UP000272025">
    <property type="component" value="Unassembled WGS sequence"/>
</dbReference>
<keyword evidence="3" id="KW-1185">Reference proteome</keyword>
<dbReference type="RefSeq" id="XP_028463497.1">
    <property type="nucleotide sequence ID" value="XM_028610593.1"/>
</dbReference>
<name>A0A3N2PMC8_SODAK</name>
<feature type="region of interest" description="Disordered" evidence="1">
    <location>
        <begin position="1"/>
        <end position="92"/>
    </location>
</feature>
<gene>
    <name evidence="2" type="ORF">SODALDRAFT_328073</name>
</gene>
<feature type="compositionally biased region" description="Polar residues" evidence="1">
    <location>
        <begin position="37"/>
        <end position="51"/>
    </location>
</feature>
<dbReference type="AlphaFoldDB" id="A0A3N2PMC8"/>
<protein>
    <submittedName>
        <fullName evidence="2">Uncharacterized protein</fullName>
    </submittedName>
</protein>
<dbReference type="Pfam" id="PF12223">
    <property type="entry name" value="DUF3602"/>
    <property type="match status" value="1"/>
</dbReference>
<dbReference type="InterPro" id="IPR022024">
    <property type="entry name" value="DUF3602"/>
</dbReference>
<feature type="region of interest" description="Disordered" evidence="1">
    <location>
        <begin position="130"/>
        <end position="152"/>
    </location>
</feature>
<reference evidence="2 3" key="1">
    <citation type="journal article" date="2018" name="Mol. Ecol.">
        <title>The obligate alkalophilic soda-lake fungus Sodiomyces alkalinus has shifted to a protein diet.</title>
        <authorList>
            <person name="Grum-Grzhimaylo A.A."/>
            <person name="Falkoski D.L."/>
            <person name="van den Heuvel J."/>
            <person name="Valero-Jimenez C.A."/>
            <person name="Min B."/>
            <person name="Choi I.G."/>
            <person name="Lipzen A."/>
            <person name="Daum C.G."/>
            <person name="Aanen D.K."/>
            <person name="Tsang A."/>
            <person name="Henrissat B."/>
            <person name="Bilanenko E.N."/>
            <person name="de Vries R.P."/>
            <person name="van Kan J.A.L."/>
            <person name="Grigoriev I.V."/>
            <person name="Debets A.J.M."/>
        </authorList>
    </citation>
    <scope>NUCLEOTIDE SEQUENCE [LARGE SCALE GENOMIC DNA]</scope>
    <source>
        <strain evidence="2 3">F11</strain>
    </source>
</reference>
<dbReference type="GeneID" id="39579071"/>